<comment type="caution">
    <text evidence="1">The sequence shown here is derived from an EMBL/GenBank/DDBJ whole genome shotgun (WGS) entry which is preliminary data.</text>
</comment>
<accession>A0ABU5UXP3</accession>
<keyword evidence="2" id="KW-1185">Reference proteome</keyword>
<protein>
    <submittedName>
        <fullName evidence="1">Uncharacterized protein</fullName>
    </submittedName>
</protein>
<dbReference type="Proteomes" id="UP001303285">
    <property type="component" value="Unassembled WGS sequence"/>
</dbReference>
<proteinExistence type="predicted"/>
<feature type="non-terminal residue" evidence="1">
    <location>
        <position position="62"/>
    </location>
</feature>
<reference evidence="1 2" key="1">
    <citation type="submission" date="2023-12" db="EMBL/GenBank/DDBJ databases">
        <title>Baltic Sea Cyanobacteria.</title>
        <authorList>
            <person name="Delbaje E."/>
            <person name="Fewer D.P."/>
            <person name="Shishido T.K."/>
        </authorList>
    </citation>
    <scope>NUCLEOTIDE SEQUENCE [LARGE SCALE GENOMIC DNA]</scope>
    <source>
        <strain evidence="1 2">UHCC 0060</strain>
    </source>
</reference>
<evidence type="ECO:0000313" key="2">
    <source>
        <dbReference type="Proteomes" id="UP001303285"/>
    </source>
</evidence>
<name>A0ABU5UXP3_NODSP</name>
<gene>
    <name evidence="1" type="ORF">VB695_21880</name>
</gene>
<sequence length="62" mass="7594">MVAWSYLHTWVWRGGVHPQLKKFCQNHRFQDTVNFGAEYHYKLSFDRKTRRKPLTLGMGRRR</sequence>
<evidence type="ECO:0000313" key="1">
    <source>
        <dbReference type="EMBL" id="MEA5610677.1"/>
    </source>
</evidence>
<organism evidence="1 2">
    <name type="scientific">Nodularia spumigena UHCC 0060</name>
    <dbReference type="NCBI Taxonomy" id="3110300"/>
    <lineage>
        <taxon>Bacteria</taxon>
        <taxon>Bacillati</taxon>
        <taxon>Cyanobacteriota</taxon>
        <taxon>Cyanophyceae</taxon>
        <taxon>Nostocales</taxon>
        <taxon>Nodulariaceae</taxon>
        <taxon>Nodularia</taxon>
    </lineage>
</organism>
<dbReference type="EMBL" id="JAYGHK010000140">
    <property type="protein sequence ID" value="MEA5610677.1"/>
    <property type="molecule type" value="Genomic_DNA"/>
</dbReference>